<dbReference type="Proteomes" id="UP001219862">
    <property type="component" value="Unassembled WGS sequence"/>
</dbReference>
<organism evidence="2 3">
    <name type="scientific">Roseateles koreensis</name>
    <dbReference type="NCBI Taxonomy" id="2987526"/>
    <lineage>
        <taxon>Bacteria</taxon>
        <taxon>Pseudomonadati</taxon>
        <taxon>Pseudomonadota</taxon>
        <taxon>Betaproteobacteria</taxon>
        <taxon>Burkholderiales</taxon>
        <taxon>Sphaerotilaceae</taxon>
        <taxon>Roseateles</taxon>
    </lineage>
</organism>
<dbReference type="SUPFAM" id="SSF52540">
    <property type="entry name" value="P-loop containing nucleoside triphosphate hydrolases"/>
    <property type="match status" value="1"/>
</dbReference>
<proteinExistence type="predicted"/>
<accession>A0ABT5KTP9</accession>
<dbReference type="InterPro" id="IPR051396">
    <property type="entry name" value="Bact_Antivir_Def_Nuclease"/>
</dbReference>
<dbReference type="InterPro" id="IPR027417">
    <property type="entry name" value="P-loop_NTPase"/>
</dbReference>
<keyword evidence="3" id="KW-1185">Reference proteome</keyword>
<sequence length="490" mass="54609">MRVLDIETGRGHLTFPDGKQWHSNQVDLLTGENGTGKTEILESLAQFFRPSASHPKKEVQISWLGSGHLFSQRSGEAYKDGPARTIAQTFSPFSRFPAPIVGRTSLAQNYGESKRRQSNYVCVGLHRGSRSVGHETSSRILEDALIRLSESTKSTGSILRVLHELKFHPRIDLEYERHPLLNKLFEELQRHDTVLPYLQQNSEELRIDRTLRGFTRELNEKNIEPFSDLLNEALRQAIGLKGNSNQNIELRLEIDSISREYAVFQAISVLRQLNLVDLEAFHLHPFDMPRLDISEASSGQQQMLCSIIGLASSLDNNSLVLIDEPELSLHPKWQAEYIDHLAAALSPFEECHVIVATHSPLIVQRAQELHANINQLKQLSDGSAQPTVSIVEKSVAGEPEAISVEQTLIDVFATPLEGSTHVANEIFNSIVDAECGTPVERAAAMIRLHELQSLYSEYKQDNGKTLASIRQALRAVETTDLPNGRAGGAS</sequence>
<dbReference type="SMART" id="SM00382">
    <property type="entry name" value="AAA"/>
    <property type="match status" value="1"/>
</dbReference>
<dbReference type="PANTHER" id="PTHR43581">
    <property type="entry name" value="ATP/GTP PHOSPHATASE"/>
    <property type="match status" value="1"/>
</dbReference>
<evidence type="ECO:0000259" key="1">
    <source>
        <dbReference type="SMART" id="SM00382"/>
    </source>
</evidence>
<dbReference type="EMBL" id="JAQQXS010000012">
    <property type="protein sequence ID" value="MDC8786304.1"/>
    <property type="molecule type" value="Genomic_DNA"/>
</dbReference>
<dbReference type="Pfam" id="PF13304">
    <property type="entry name" value="AAA_21"/>
    <property type="match status" value="1"/>
</dbReference>
<dbReference type="Gene3D" id="3.40.50.300">
    <property type="entry name" value="P-loop containing nucleotide triphosphate hydrolases"/>
    <property type="match status" value="1"/>
</dbReference>
<protein>
    <submittedName>
        <fullName evidence="2">AAA family ATPase</fullName>
    </submittedName>
</protein>
<dbReference type="InterPro" id="IPR003959">
    <property type="entry name" value="ATPase_AAA_core"/>
</dbReference>
<evidence type="ECO:0000313" key="2">
    <source>
        <dbReference type="EMBL" id="MDC8786304.1"/>
    </source>
</evidence>
<dbReference type="InterPro" id="IPR003593">
    <property type="entry name" value="AAA+_ATPase"/>
</dbReference>
<gene>
    <name evidence="2" type="ORF">PRZ01_14005</name>
</gene>
<dbReference type="PANTHER" id="PTHR43581:SF2">
    <property type="entry name" value="EXCINUCLEASE ATPASE SUBUNIT"/>
    <property type="match status" value="1"/>
</dbReference>
<dbReference type="RefSeq" id="WP_273597419.1">
    <property type="nucleotide sequence ID" value="NZ_JAQQXS010000012.1"/>
</dbReference>
<evidence type="ECO:0000313" key="3">
    <source>
        <dbReference type="Proteomes" id="UP001219862"/>
    </source>
</evidence>
<name>A0ABT5KTP9_9BURK</name>
<comment type="caution">
    <text evidence="2">The sequence shown here is derived from an EMBL/GenBank/DDBJ whole genome shotgun (WGS) entry which is preliminary data.</text>
</comment>
<reference evidence="2 3" key="1">
    <citation type="submission" date="2022-10" db="EMBL/GenBank/DDBJ databases">
        <title>paucibacter sp. hw8 Genome sequencing.</title>
        <authorList>
            <person name="Park S."/>
        </authorList>
    </citation>
    <scope>NUCLEOTIDE SEQUENCE [LARGE SCALE GENOMIC DNA]</scope>
    <source>
        <strain evidence="3">hw8</strain>
    </source>
</reference>
<feature type="domain" description="AAA+ ATPase" evidence="1">
    <location>
        <begin position="23"/>
        <end position="374"/>
    </location>
</feature>